<comment type="subunit">
    <text evidence="3">The complex is composed of two ATP-binding proteins (HrtA), two transmembrane proteins (HrtB) and a solute-binding protein.</text>
</comment>
<evidence type="ECO:0000256" key="1">
    <source>
        <dbReference type="ARBA" id="ARBA00004651"/>
    </source>
</evidence>
<evidence type="ECO:0000256" key="3">
    <source>
        <dbReference type="ARBA" id="ARBA00011131"/>
    </source>
</evidence>
<comment type="subcellular location">
    <subcellularLocation>
        <location evidence="1">Cell membrane</location>
        <topology evidence="1">Multi-pass membrane protein</topology>
    </subcellularLocation>
</comment>
<feature type="transmembrane region" description="Helical" evidence="11">
    <location>
        <begin position="15"/>
        <end position="36"/>
    </location>
</feature>
<evidence type="ECO:0000313" key="13">
    <source>
        <dbReference type="EMBL" id="MET3683431.1"/>
    </source>
</evidence>
<evidence type="ECO:0000259" key="12">
    <source>
        <dbReference type="Pfam" id="PF02687"/>
    </source>
</evidence>
<dbReference type="InterPro" id="IPR003838">
    <property type="entry name" value="ABC3_permease_C"/>
</dbReference>
<dbReference type="Pfam" id="PF02687">
    <property type="entry name" value="FtsX"/>
    <property type="match status" value="1"/>
</dbReference>
<evidence type="ECO:0000256" key="5">
    <source>
        <dbReference type="ARBA" id="ARBA00022448"/>
    </source>
</evidence>
<evidence type="ECO:0000256" key="8">
    <source>
        <dbReference type="ARBA" id="ARBA00022989"/>
    </source>
</evidence>
<dbReference type="PANTHER" id="PTHR43738">
    <property type="entry name" value="ABC TRANSPORTER, MEMBRANE PROTEIN"/>
    <property type="match status" value="1"/>
</dbReference>
<keyword evidence="7 11" id="KW-0812">Transmembrane</keyword>
<protein>
    <recommendedName>
        <fullName evidence="4">Putative hemin transport system permease protein HrtB</fullName>
    </recommendedName>
</protein>
<organism evidence="13 14">
    <name type="scientific">Alkalibacillus flavidus</name>
    <dbReference type="NCBI Taxonomy" id="546021"/>
    <lineage>
        <taxon>Bacteria</taxon>
        <taxon>Bacillati</taxon>
        <taxon>Bacillota</taxon>
        <taxon>Bacilli</taxon>
        <taxon>Bacillales</taxon>
        <taxon>Bacillaceae</taxon>
        <taxon>Alkalibacillus</taxon>
    </lineage>
</organism>
<comment type="similarity">
    <text evidence="2">Belongs to the ABC-4 integral membrane protein family. HrtB subfamily.</text>
</comment>
<feature type="transmembrane region" description="Helical" evidence="11">
    <location>
        <begin position="263"/>
        <end position="285"/>
    </location>
</feature>
<gene>
    <name evidence="13" type="ORF">ABID56_001526</name>
</gene>
<sequence length="342" mass="38267">MILAWKEIKNNKAKFSIVGSIILLISLLTFIISGLANGLSQDNMSLIKNFPDGTFYMAEDSNNSYAQSRIDEKKQMQLLENGGDSFAFSLQMGNLKIDSNKQKNVSLMTYTDNKYYQNIDNGEIVLDHSLKKEGIKAGDQLSFRQSENSFEVAGFVDDARFNHSPVVLINQKDFNNLFRTQAFQIVFSPISNKDIDGLNAYSNSEFLNTIPSYQAEQMTLNMIVWFLIIISGMLFAIFFYMMNVQKLGMYGILKALGIRTNTLYTMIWTQMGIITVSALISSALLSQVFQSIAPTSMPYSLPLTSTIQLSILFIVVGFMGATLSGIQIKRIDPLQAIQQGEA</sequence>
<feature type="transmembrane region" description="Helical" evidence="11">
    <location>
        <begin position="222"/>
        <end position="242"/>
    </location>
</feature>
<reference evidence="13 14" key="1">
    <citation type="submission" date="2024-06" db="EMBL/GenBank/DDBJ databases">
        <title>Genomic Encyclopedia of Type Strains, Phase IV (KMG-IV): sequencing the most valuable type-strain genomes for metagenomic binning, comparative biology and taxonomic classification.</title>
        <authorList>
            <person name="Goeker M."/>
        </authorList>
    </citation>
    <scope>NUCLEOTIDE SEQUENCE [LARGE SCALE GENOMIC DNA]</scope>
    <source>
        <strain evidence="13 14">DSM 23520</strain>
    </source>
</reference>
<evidence type="ECO:0000256" key="2">
    <source>
        <dbReference type="ARBA" id="ARBA00008697"/>
    </source>
</evidence>
<keyword evidence="9 11" id="KW-0472">Membrane</keyword>
<feature type="transmembrane region" description="Helical" evidence="11">
    <location>
        <begin position="305"/>
        <end position="326"/>
    </location>
</feature>
<name>A0ABV2KV41_9BACI</name>
<keyword evidence="8 11" id="KW-1133">Transmembrane helix</keyword>
<evidence type="ECO:0000256" key="11">
    <source>
        <dbReference type="SAM" id="Phobius"/>
    </source>
</evidence>
<dbReference type="RefSeq" id="WP_354220009.1">
    <property type="nucleotide sequence ID" value="NZ_JBEPMX010000006.1"/>
</dbReference>
<evidence type="ECO:0000256" key="6">
    <source>
        <dbReference type="ARBA" id="ARBA00022475"/>
    </source>
</evidence>
<dbReference type="PANTHER" id="PTHR43738:SF1">
    <property type="entry name" value="HEMIN TRANSPORT SYSTEM PERMEASE PROTEIN HRTB-RELATED"/>
    <property type="match status" value="1"/>
</dbReference>
<dbReference type="InterPro" id="IPR051125">
    <property type="entry name" value="ABC-4/HrtB_transporter"/>
</dbReference>
<proteinExistence type="inferred from homology"/>
<evidence type="ECO:0000313" key="14">
    <source>
        <dbReference type="Proteomes" id="UP001549167"/>
    </source>
</evidence>
<dbReference type="EMBL" id="JBEPMX010000006">
    <property type="protein sequence ID" value="MET3683431.1"/>
    <property type="molecule type" value="Genomic_DNA"/>
</dbReference>
<keyword evidence="14" id="KW-1185">Reference proteome</keyword>
<keyword evidence="6" id="KW-1003">Cell membrane</keyword>
<comment type="function">
    <text evidence="10">Part of the ABC transporter complex hrt involved in hemin import. Responsible for the translocation of the substrate across the membrane.</text>
</comment>
<feature type="domain" description="ABC3 transporter permease C-terminal" evidence="12">
    <location>
        <begin position="222"/>
        <end position="333"/>
    </location>
</feature>
<evidence type="ECO:0000256" key="9">
    <source>
        <dbReference type="ARBA" id="ARBA00023136"/>
    </source>
</evidence>
<keyword evidence="5" id="KW-0813">Transport</keyword>
<evidence type="ECO:0000256" key="10">
    <source>
        <dbReference type="ARBA" id="ARBA00024973"/>
    </source>
</evidence>
<evidence type="ECO:0000256" key="7">
    <source>
        <dbReference type="ARBA" id="ARBA00022692"/>
    </source>
</evidence>
<dbReference type="Proteomes" id="UP001549167">
    <property type="component" value="Unassembled WGS sequence"/>
</dbReference>
<evidence type="ECO:0000256" key="4">
    <source>
        <dbReference type="ARBA" id="ARBA00016962"/>
    </source>
</evidence>
<accession>A0ABV2KV41</accession>
<comment type="caution">
    <text evidence="13">The sequence shown here is derived from an EMBL/GenBank/DDBJ whole genome shotgun (WGS) entry which is preliminary data.</text>
</comment>